<dbReference type="Pfam" id="PF16546">
    <property type="entry name" value="SGTA_dimer"/>
    <property type="match status" value="1"/>
</dbReference>
<dbReference type="GO" id="GO:0060090">
    <property type="term" value="F:molecular adaptor activity"/>
    <property type="evidence" value="ECO:0007669"/>
    <property type="project" value="TreeGrafter"/>
</dbReference>
<proteinExistence type="inferred from homology"/>
<dbReference type="InterPro" id="IPR047150">
    <property type="entry name" value="SGT"/>
</dbReference>
<dbReference type="Gene3D" id="1.25.40.10">
    <property type="entry name" value="Tetratricopeptide repeat domain"/>
    <property type="match status" value="1"/>
</dbReference>
<evidence type="ECO:0000313" key="7">
    <source>
        <dbReference type="EMBL" id="PPQ71010.1"/>
    </source>
</evidence>
<organism evidence="7 8">
    <name type="scientific">Gymnopilus dilepis</name>
    <dbReference type="NCBI Taxonomy" id="231916"/>
    <lineage>
        <taxon>Eukaryota</taxon>
        <taxon>Fungi</taxon>
        <taxon>Dikarya</taxon>
        <taxon>Basidiomycota</taxon>
        <taxon>Agaricomycotina</taxon>
        <taxon>Agaricomycetes</taxon>
        <taxon>Agaricomycetidae</taxon>
        <taxon>Agaricales</taxon>
        <taxon>Agaricineae</taxon>
        <taxon>Hymenogastraceae</taxon>
        <taxon>Gymnopilus</taxon>
    </lineage>
</organism>
<feature type="compositionally biased region" description="Low complexity" evidence="5">
    <location>
        <begin position="79"/>
        <end position="98"/>
    </location>
</feature>
<evidence type="ECO:0000259" key="6">
    <source>
        <dbReference type="Pfam" id="PF16546"/>
    </source>
</evidence>
<protein>
    <recommendedName>
        <fullName evidence="6">SGTA homodimerisation domain-containing protein</fullName>
    </recommendedName>
</protein>
<feature type="repeat" description="TPR" evidence="4">
    <location>
        <begin position="103"/>
        <end position="136"/>
    </location>
</feature>
<dbReference type="InterPro" id="IPR011990">
    <property type="entry name" value="TPR-like_helical_dom_sf"/>
</dbReference>
<dbReference type="EMBL" id="NHYE01005519">
    <property type="protein sequence ID" value="PPQ71010.1"/>
    <property type="molecule type" value="Genomic_DNA"/>
</dbReference>
<dbReference type="FunCoup" id="A0A409VXQ5">
    <property type="interactions" value="136"/>
</dbReference>
<comment type="similarity">
    <text evidence="1">Belongs to the SGT family.</text>
</comment>
<dbReference type="InParanoid" id="A0A409VXQ5"/>
<evidence type="ECO:0000313" key="8">
    <source>
        <dbReference type="Proteomes" id="UP000284706"/>
    </source>
</evidence>
<dbReference type="GO" id="GO:0072380">
    <property type="term" value="C:TRC complex"/>
    <property type="evidence" value="ECO:0007669"/>
    <property type="project" value="TreeGrafter"/>
</dbReference>
<dbReference type="Proteomes" id="UP000284706">
    <property type="component" value="Unassembled WGS sequence"/>
</dbReference>
<comment type="caution">
    <text evidence="7">The sequence shown here is derived from an EMBL/GenBank/DDBJ whole genome shotgun (WGS) entry which is preliminary data.</text>
</comment>
<dbReference type="Pfam" id="PF00515">
    <property type="entry name" value="TPR_1"/>
    <property type="match status" value="1"/>
</dbReference>
<evidence type="ECO:0000256" key="1">
    <source>
        <dbReference type="ARBA" id="ARBA00008175"/>
    </source>
</evidence>
<feature type="region of interest" description="Disordered" evidence="5">
    <location>
        <begin position="215"/>
        <end position="241"/>
    </location>
</feature>
<feature type="domain" description="SGTA homodimerisation" evidence="6">
    <location>
        <begin position="5"/>
        <end position="69"/>
    </location>
</feature>
<dbReference type="PANTHER" id="PTHR45831:SF2">
    <property type="entry name" value="LD24721P"/>
    <property type="match status" value="1"/>
</dbReference>
<dbReference type="AlphaFoldDB" id="A0A409VXQ5"/>
<keyword evidence="3 4" id="KW-0802">TPR repeat</keyword>
<sequence>MSEKQQRLVFAIIEFLNQAIQDGTVKADDQEGLEVAIQCIGEAFGVDPSNQEQAQKLSVKPATLQSIFDVFLKTRDKVSGPQAASSGPSSQSTGPTPQDKAQAEKHKQTGNSQMSIKNYDAAIESYTKAVELDPTNPVYYSNRAAAHSSKGDHLSAVGDAEKAISVDPSFVKAYHRLGHAQYSLGDYKAAASAFERGLKLEPTNANLKSGLQNAKARITDSDPSDSRPASPPRSAASPAAGAGAGAGLGGLGGMADMLRNMGGAGGGMPDLASIMSNPQLMAMAQQMAANGGLANLMQNPGVANMVRTSFPKMLALINFA</sequence>
<evidence type="ECO:0000256" key="2">
    <source>
        <dbReference type="ARBA" id="ARBA00022737"/>
    </source>
</evidence>
<dbReference type="PROSITE" id="PS50293">
    <property type="entry name" value="TPR_REGION"/>
    <property type="match status" value="1"/>
</dbReference>
<accession>A0A409VXQ5</accession>
<dbReference type="PROSITE" id="PS50005">
    <property type="entry name" value="TPR"/>
    <property type="match status" value="2"/>
</dbReference>
<feature type="region of interest" description="Disordered" evidence="5">
    <location>
        <begin position="78"/>
        <end position="115"/>
    </location>
</feature>
<evidence type="ECO:0000256" key="4">
    <source>
        <dbReference type="PROSITE-ProRule" id="PRU00339"/>
    </source>
</evidence>
<evidence type="ECO:0000256" key="3">
    <source>
        <dbReference type="ARBA" id="ARBA00022803"/>
    </source>
</evidence>
<dbReference type="SMART" id="SM00028">
    <property type="entry name" value="TPR"/>
    <property type="match status" value="3"/>
</dbReference>
<dbReference type="GO" id="GO:0006620">
    <property type="term" value="P:post-translational protein targeting to endoplasmic reticulum membrane"/>
    <property type="evidence" value="ECO:0007669"/>
    <property type="project" value="TreeGrafter"/>
</dbReference>
<dbReference type="FunFam" id="1.25.40.10:FF:000207">
    <property type="entry name" value="Small glutamine-rich tetratricopeptide repeat-containing protein"/>
    <property type="match status" value="1"/>
</dbReference>
<feature type="compositionally biased region" description="Low complexity" evidence="5">
    <location>
        <begin position="226"/>
        <end position="241"/>
    </location>
</feature>
<gene>
    <name evidence="7" type="ORF">CVT26_014272</name>
</gene>
<reference evidence="7 8" key="1">
    <citation type="journal article" date="2018" name="Evol. Lett.">
        <title>Horizontal gene cluster transfer increased hallucinogenic mushroom diversity.</title>
        <authorList>
            <person name="Reynolds H.T."/>
            <person name="Vijayakumar V."/>
            <person name="Gluck-Thaler E."/>
            <person name="Korotkin H.B."/>
            <person name="Matheny P.B."/>
            <person name="Slot J.C."/>
        </authorList>
    </citation>
    <scope>NUCLEOTIDE SEQUENCE [LARGE SCALE GENOMIC DNA]</scope>
    <source>
        <strain evidence="7 8">SRW20</strain>
    </source>
</reference>
<feature type="repeat" description="TPR" evidence="4">
    <location>
        <begin position="171"/>
        <end position="204"/>
    </location>
</feature>
<dbReference type="Pfam" id="PF13414">
    <property type="entry name" value="TPR_11"/>
    <property type="match status" value="1"/>
</dbReference>
<dbReference type="STRING" id="231916.A0A409VXQ5"/>
<name>A0A409VXQ5_9AGAR</name>
<keyword evidence="2" id="KW-0677">Repeat</keyword>
<dbReference type="OrthoDB" id="2335338at2759"/>
<dbReference type="PANTHER" id="PTHR45831">
    <property type="entry name" value="LD24721P"/>
    <property type="match status" value="1"/>
</dbReference>
<dbReference type="Gene3D" id="1.20.5.420">
    <property type="entry name" value="Immunoglobulin FC, subunit C"/>
    <property type="match status" value="1"/>
</dbReference>
<dbReference type="InterPro" id="IPR019734">
    <property type="entry name" value="TPR_rpt"/>
</dbReference>
<keyword evidence="8" id="KW-1185">Reference proteome</keyword>
<evidence type="ECO:0000256" key="5">
    <source>
        <dbReference type="SAM" id="MobiDB-lite"/>
    </source>
</evidence>
<dbReference type="GO" id="GO:0016020">
    <property type="term" value="C:membrane"/>
    <property type="evidence" value="ECO:0007669"/>
    <property type="project" value="TreeGrafter"/>
</dbReference>
<dbReference type="SUPFAM" id="SSF48452">
    <property type="entry name" value="TPR-like"/>
    <property type="match status" value="1"/>
</dbReference>
<dbReference type="InterPro" id="IPR032374">
    <property type="entry name" value="SGTA_dimer"/>
</dbReference>
<dbReference type="FunFam" id="1.20.5.420:FF:000005">
    <property type="entry name" value="Hsc70 cochaperone (SGT), putative"/>
    <property type="match status" value="1"/>
</dbReference>